<organism evidence="1 2">
    <name type="scientific">Brassicogethes aeneus</name>
    <name type="common">Rape pollen beetle</name>
    <name type="synonym">Meligethes aeneus</name>
    <dbReference type="NCBI Taxonomy" id="1431903"/>
    <lineage>
        <taxon>Eukaryota</taxon>
        <taxon>Metazoa</taxon>
        <taxon>Ecdysozoa</taxon>
        <taxon>Arthropoda</taxon>
        <taxon>Hexapoda</taxon>
        <taxon>Insecta</taxon>
        <taxon>Pterygota</taxon>
        <taxon>Neoptera</taxon>
        <taxon>Endopterygota</taxon>
        <taxon>Coleoptera</taxon>
        <taxon>Polyphaga</taxon>
        <taxon>Cucujiformia</taxon>
        <taxon>Nitidulidae</taxon>
        <taxon>Meligethinae</taxon>
        <taxon>Brassicogethes</taxon>
    </lineage>
</organism>
<dbReference type="AlphaFoldDB" id="A0A9P0FQ34"/>
<evidence type="ECO:0000313" key="2">
    <source>
        <dbReference type="Proteomes" id="UP001154078"/>
    </source>
</evidence>
<protein>
    <submittedName>
        <fullName evidence="1">Uncharacterized protein</fullName>
    </submittedName>
</protein>
<proteinExistence type="predicted"/>
<gene>
    <name evidence="1" type="ORF">MELIAE_LOCUS12043</name>
</gene>
<name>A0A9P0FQ34_BRAAE</name>
<sequence>MNTESDTDGDSDNDSQLLAAKNKRQKISSDKNFKTYWLNNLQFRGWLLPNKNSKNKAICKELPEIKLMIIGIYCGKGKPSNLSAFLGPFVEEVKTVLLNGLIIGGNQVTVKLRCFVYPILTVNMDVLSVPQLENSHIFPIQYIFQEQAAKREQIPDFVQSYMAHIISKKLH</sequence>
<dbReference type="OrthoDB" id="6776103at2759"/>
<evidence type="ECO:0000313" key="1">
    <source>
        <dbReference type="EMBL" id="CAH0563049.1"/>
    </source>
</evidence>
<reference evidence="1" key="1">
    <citation type="submission" date="2021-12" db="EMBL/GenBank/DDBJ databases">
        <authorList>
            <person name="King R."/>
        </authorList>
    </citation>
    <scope>NUCLEOTIDE SEQUENCE</scope>
</reference>
<dbReference type="Proteomes" id="UP001154078">
    <property type="component" value="Chromosome 8"/>
</dbReference>
<accession>A0A9P0FQ34</accession>
<dbReference type="EMBL" id="OV121139">
    <property type="protein sequence ID" value="CAH0563049.1"/>
    <property type="molecule type" value="Genomic_DNA"/>
</dbReference>
<keyword evidence="2" id="KW-1185">Reference proteome</keyword>